<name>A0A1M7MC80_9BACT</name>
<evidence type="ECO:0000313" key="3">
    <source>
        <dbReference type="Proteomes" id="UP000184513"/>
    </source>
</evidence>
<dbReference type="STRING" id="388280.SAMN04488057_104197"/>
<keyword evidence="1" id="KW-0812">Transmembrane</keyword>
<dbReference type="RefSeq" id="WP_073093985.1">
    <property type="nucleotide sequence ID" value="NZ_FRCY01000004.1"/>
</dbReference>
<feature type="transmembrane region" description="Helical" evidence="1">
    <location>
        <begin position="20"/>
        <end position="49"/>
    </location>
</feature>
<sequence length="140" mass="16222">MMNENKATKNYFLKDLLNPAWIIAGVVGAFAHYLALFAVMVPALIYVMWQIPVIEIVDSNLVIKYPNWIFYKKEKRYEFEQIEKVDIRKSNTGYASMPFIDIYTKKGRSRSVLSPSMESEDFNGLLTNLKNRLGEKVSMI</sequence>
<dbReference type="Proteomes" id="UP000184513">
    <property type="component" value="Unassembled WGS sequence"/>
</dbReference>
<evidence type="ECO:0008006" key="4">
    <source>
        <dbReference type="Google" id="ProtNLM"/>
    </source>
</evidence>
<dbReference type="EMBL" id="FRCY01000004">
    <property type="protein sequence ID" value="SHM87938.1"/>
    <property type="molecule type" value="Genomic_DNA"/>
</dbReference>
<proteinExistence type="predicted"/>
<evidence type="ECO:0000313" key="2">
    <source>
        <dbReference type="EMBL" id="SHM87938.1"/>
    </source>
</evidence>
<keyword evidence="1" id="KW-1133">Transmembrane helix</keyword>
<gene>
    <name evidence="2" type="ORF">SAMN04488057_104197</name>
</gene>
<organism evidence="2 3">
    <name type="scientific">Cyclobacterium lianum</name>
    <dbReference type="NCBI Taxonomy" id="388280"/>
    <lineage>
        <taxon>Bacteria</taxon>
        <taxon>Pseudomonadati</taxon>
        <taxon>Bacteroidota</taxon>
        <taxon>Cytophagia</taxon>
        <taxon>Cytophagales</taxon>
        <taxon>Cyclobacteriaceae</taxon>
        <taxon>Cyclobacterium</taxon>
    </lineage>
</organism>
<evidence type="ECO:0000256" key="1">
    <source>
        <dbReference type="SAM" id="Phobius"/>
    </source>
</evidence>
<reference evidence="2 3" key="1">
    <citation type="submission" date="2016-11" db="EMBL/GenBank/DDBJ databases">
        <authorList>
            <person name="Jaros S."/>
            <person name="Januszkiewicz K."/>
            <person name="Wedrychowicz H."/>
        </authorList>
    </citation>
    <scope>NUCLEOTIDE SEQUENCE [LARGE SCALE GENOMIC DNA]</scope>
    <source>
        <strain evidence="2 3">CGMCC 1.6102</strain>
    </source>
</reference>
<dbReference type="AlphaFoldDB" id="A0A1M7MC80"/>
<accession>A0A1M7MC80</accession>
<protein>
    <recommendedName>
        <fullName evidence="4">PH domain-containing protein</fullName>
    </recommendedName>
</protein>
<keyword evidence="3" id="KW-1185">Reference proteome</keyword>
<keyword evidence="1" id="KW-0472">Membrane</keyword>